<reference evidence="6 7" key="1">
    <citation type="submission" date="2024-05" db="EMBL/GenBank/DDBJ databases">
        <title>Culex pipiens pipiens assembly and annotation.</title>
        <authorList>
            <person name="Alout H."/>
            <person name="Durand T."/>
        </authorList>
    </citation>
    <scope>NUCLEOTIDE SEQUENCE [LARGE SCALE GENOMIC DNA]</scope>
    <source>
        <strain evidence="6">HA-2024</strain>
        <tissue evidence="6">Whole body</tissue>
    </source>
</reference>
<comment type="caution">
    <text evidence="6">The sequence shown here is derived from an EMBL/GenBank/DDBJ whole genome shotgun (WGS) entry which is preliminary data.</text>
</comment>
<feature type="region of interest" description="Disordered" evidence="5">
    <location>
        <begin position="78"/>
        <end position="127"/>
    </location>
</feature>
<evidence type="ECO:0000256" key="2">
    <source>
        <dbReference type="ARBA" id="ARBA00022614"/>
    </source>
</evidence>
<dbReference type="SUPFAM" id="SSF52075">
    <property type="entry name" value="Outer arm dynein light chain 1"/>
    <property type="match status" value="1"/>
</dbReference>
<feature type="compositionally biased region" description="Low complexity" evidence="5">
    <location>
        <begin position="710"/>
        <end position="729"/>
    </location>
</feature>
<evidence type="ECO:0000256" key="3">
    <source>
        <dbReference type="ARBA" id="ARBA00022737"/>
    </source>
</evidence>
<feature type="region of interest" description="Disordered" evidence="5">
    <location>
        <begin position="1019"/>
        <end position="1073"/>
    </location>
</feature>
<accession>A0ABD1DGI3</accession>
<dbReference type="Gene3D" id="3.80.10.10">
    <property type="entry name" value="Ribonuclease Inhibitor"/>
    <property type="match status" value="3"/>
</dbReference>
<feature type="compositionally biased region" description="Low complexity" evidence="5">
    <location>
        <begin position="1096"/>
        <end position="1121"/>
    </location>
</feature>
<dbReference type="Pfam" id="PF13855">
    <property type="entry name" value="LRR_8"/>
    <property type="match status" value="1"/>
</dbReference>
<dbReference type="SMART" id="SM00369">
    <property type="entry name" value="LRR_TYP"/>
    <property type="match status" value="5"/>
</dbReference>
<feature type="region of interest" description="Disordered" evidence="5">
    <location>
        <begin position="703"/>
        <end position="732"/>
    </location>
</feature>
<feature type="compositionally biased region" description="Low complexity" evidence="5">
    <location>
        <begin position="1058"/>
        <end position="1069"/>
    </location>
</feature>
<feature type="region of interest" description="Disordered" evidence="5">
    <location>
        <begin position="11"/>
        <end position="30"/>
    </location>
</feature>
<protein>
    <recommendedName>
        <fullName evidence="4">Dynein axonemal assembly factor 1 homolog</fullName>
    </recommendedName>
</protein>
<dbReference type="InterPro" id="IPR001611">
    <property type="entry name" value="Leu-rich_rpt"/>
</dbReference>
<feature type="compositionally biased region" description="Polar residues" evidence="5">
    <location>
        <begin position="447"/>
        <end position="467"/>
    </location>
</feature>
<feature type="compositionally biased region" description="Low complexity" evidence="5">
    <location>
        <begin position="1194"/>
        <end position="1217"/>
    </location>
</feature>
<organism evidence="6 7">
    <name type="scientific">Culex pipiens pipiens</name>
    <name type="common">Northern house mosquito</name>
    <dbReference type="NCBI Taxonomy" id="38569"/>
    <lineage>
        <taxon>Eukaryota</taxon>
        <taxon>Metazoa</taxon>
        <taxon>Ecdysozoa</taxon>
        <taxon>Arthropoda</taxon>
        <taxon>Hexapoda</taxon>
        <taxon>Insecta</taxon>
        <taxon>Pterygota</taxon>
        <taxon>Neoptera</taxon>
        <taxon>Endopterygota</taxon>
        <taxon>Diptera</taxon>
        <taxon>Nematocera</taxon>
        <taxon>Culicoidea</taxon>
        <taxon>Culicidae</taxon>
        <taxon>Culicinae</taxon>
        <taxon>Culicini</taxon>
        <taxon>Culex</taxon>
        <taxon>Culex</taxon>
    </lineage>
</organism>
<dbReference type="EMBL" id="JBEHCU010005788">
    <property type="protein sequence ID" value="KAL1398753.1"/>
    <property type="molecule type" value="Genomic_DNA"/>
</dbReference>
<keyword evidence="7" id="KW-1185">Reference proteome</keyword>
<evidence type="ECO:0000256" key="1">
    <source>
        <dbReference type="ARBA" id="ARBA00003843"/>
    </source>
</evidence>
<dbReference type="InterPro" id="IPR003591">
    <property type="entry name" value="Leu-rich_rpt_typical-subtyp"/>
</dbReference>
<proteinExistence type="predicted"/>
<keyword evidence="3" id="KW-0677">Repeat</keyword>
<feature type="compositionally biased region" description="Basic and acidic residues" evidence="5">
    <location>
        <begin position="436"/>
        <end position="446"/>
    </location>
</feature>
<comment type="function">
    <text evidence="1">Cilium-specific protein required for cilia structures.</text>
</comment>
<feature type="compositionally biased region" description="Polar residues" evidence="5">
    <location>
        <begin position="519"/>
        <end position="528"/>
    </location>
</feature>
<dbReference type="SMART" id="SM00365">
    <property type="entry name" value="LRR_SD22"/>
    <property type="match status" value="6"/>
</dbReference>
<sequence>MLTSTRYAGYTCMESPGKDRLPAPTHNKNYPRHTMEITLSVDEESALTLYEELEQTDTLNTLNLNVDCCCGLMRSSPFHQPKSKSSSRERLRAGGDSGVPSDDDDDEDEDQCISRSSPECHGTECDHGAEGGHDHFHLRAGSSSSGDFRSKSSLRNDRYKCFGLLESNILSSFQLQNFRRKNGSEYDSANSSGQTSYSSTASSMIEDIADKIEEIGKLDTNIHSLMYKSVEVHKDIVSLEATTNRLIADTRKLSDDLEDVRYLDDLITILNGDIGPVIHREWPYQILFDTPIEIGTPVTISYVQQVDPCSAAHTFGELGLCGSDSKEAEVSWESERGFSSPRRHDNPNERNRAAESFANFFIVVVSECAPGSSSNTNNSHNTLLKIESVVPKLTARVTNTTNQSHSNKLKTFHRSHSTLSTSYLRKVSEKRVFVPREAIGESRKDQTSPTDQQPDGSVQVQNGVTTIKRSDKDREKHPDRVNLDRKGLSSIPIIDDEPNLRLLSLQHNLINAFHIPAETDTNNNNETCKQAPPPPSPTNQTPQKATPQPPPAPVNGTSSPPSVQDGQAPTAAPINFTASRHAKQFLRQKSTSRSQLYMNNNSINYLASKVTLGAKPPLNGLITTNGQPPSATSPTNTFLQKPASILISTQQRNLLKKSNSFISNATLFPSPPTQQPSANVMKLKNKLLLTPSFSIDNLNIVSESSNEQQPPTNGTNSNNNSGKTTPTNGINHQQQYVNPQTHISPILSAAEPRYNLQNLVFLDLYDNQIERVSCLDGLRCLTVLLLGKNRIVDISGLVSLRQTLRVLDLHGNKISNITSKINQLQELKSLNLAGNQLRQINVHDFNGLVNLKELNLKRNRIKKIHGFDDLRCLERLWLCHNDLQCVEDMSAIAKAINLKEVTIENNPVSLAGDCVSFLVSYLPGLVSLSQMQITEQVRRAASAWRKNKELSDLNYTNLSTDVCQSIRREEIISNARTNWELLRSQQSTACRNVQRITNGNHATLAKDVDVDLSSNLADLNRTNKSKKQPTNGTTPAATNQRNSRAVTKKPPARKLVRSSSQDNSGSQLSEQGGEDYFRLPPILAPFLEQNPPTVASTSKIDSSESSTGQHADSSVSSALSSDNEEPLHVKDLDKESDKQDSPTIERVPTPIKAFDSPTPKEVPEEDKKPLIVPDLEPSANNNNNQDELNNDKGSTLSTLSAKTTSDSLLTTSSNSDADSNRAAFGQKPKPLQSSSKRYGIGTLVRTNTARNNTVASSTSSLANTSNLANPTALNSTSSNSGSGISGSNATISSTIQIPKSKVTDREREQGGDYLIEICGRYLNVYGMGALRFIDKQWNMSKAADVHTVKFSYINFNNITAILCRIKVRFVNAENFIFRETNITCLGQINALAESQGIASLTIDPEGNPIATKPWRNYAIYRLSHWGLKQINGIEITEEEVRTAENMYAGLSDLVLWSLPEGLLQPLLQRLRLEETAHATKMTAKEWLMAADSSLKNIVGKEALQWKKHSTTQDDAIMRTKGKAYFARMLDNTCNAVDKLQQLENMWNTMLMEMIRNTLIDYSQIDVYVRNMLLELMK</sequence>
<evidence type="ECO:0000256" key="5">
    <source>
        <dbReference type="SAM" id="MobiDB-lite"/>
    </source>
</evidence>
<evidence type="ECO:0000256" key="4">
    <source>
        <dbReference type="ARBA" id="ARBA00024433"/>
    </source>
</evidence>
<feature type="compositionally biased region" description="Basic and acidic residues" evidence="5">
    <location>
        <begin position="1125"/>
        <end position="1140"/>
    </location>
</feature>
<feature type="compositionally biased region" description="Acidic residues" evidence="5">
    <location>
        <begin position="101"/>
        <end position="111"/>
    </location>
</feature>
<evidence type="ECO:0000313" key="6">
    <source>
        <dbReference type="EMBL" id="KAL1398753.1"/>
    </source>
</evidence>
<feature type="compositionally biased region" description="Polar residues" evidence="5">
    <location>
        <begin position="1019"/>
        <end position="1045"/>
    </location>
</feature>
<feature type="compositionally biased region" description="Basic and acidic residues" evidence="5">
    <location>
        <begin position="468"/>
        <end position="483"/>
    </location>
</feature>
<feature type="region of interest" description="Disordered" evidence="5">
    <location>
        <begin position="518"/>
        <end position="570"/>
    </location>
</feature>
<keyword evidence="2" id="KW-0433">Leucine-rich repeat</keyword>
<dbReference type="PANTHER" id="PTHR45973">
    <property type="entry name" value="PROTEIN PHOSPHATASE 1 REGULATORY SUBUNIT SDS22-RELATED"/>
    <property type="match status" value="1"/>
</dbReference>
<dbReference type="InterPro" id="IPR032675">
    <property type="entry name" value="LRR_dom_sf"/>
</dbReference>
<dbReference type="InterPro" id="IPR050576">
    <property type="entry name" value="Cilia_flagella_integrity"/>
</dbReference>
<feature type="region of interest" description="Disordered" evidence="5">
    <location>
        <begin position="436"/>
        <end position="483"/>
    </location>
</feature>
<gene>
    <name evidence="6" type="ORF">pipiens_008709</name>
</gene>
<evidence type="ECO:0000313" key="7">
    <source>
        <dbReference type="Proteomes" id="UP001562425"/>
    </source>
</evidence>
<feature type="region of interest" description="Disordered" evidence="5">
    <location>
        <begin position="1087"/>
        <end position="1239"/>
    </location>
</feature>
<feature type="compositionally biased region" description="Basic residues" evidence="5">
    <location>
        <begin position="1046"/>
        <end position="1056"/>
    </location>
</feature>
<dbReference type="Proteomes" id="UP001562425">
    <property type="component" value="Unassembled WGS sequence"/>
</dbReference>
<name>A0ABD1DGI3_CULPP</name>
<feature type="compositionally biased region" description="Polar residues" evidence="5">
    <location>
        <begin position="555"/>
        <end position="567"/>
    </location>
</feature>
<dbReference type="PROSITE" id="PS51450">
    <property type="entry name" value="LRR"/>
    <property type="match status" value="4"/>
</dbReference>
<dbReference type="PANTHER" id="PTHR45973:SF8">
    <property type="entry name" value="LEUCINE-RICH REPEAT-CONTAINING PROTEIN 49"/>
    <property type="match status" value="1"/>
</dbReference>